<feature type="transmembrane region" description="Helical" evidence="9">
    <location>
        <begin position="278"/>
        <end position="298"/>
    </location>
</feature>
<feature type="compositionally biased region" description="Polar residues" evidence="8">
    <location>
        <begin position="486"/>
        <end position="496"/>
    </location>
</feature>
<dbReference type="InterPro" id="IPR005828">
    <property type="entry name" value="MFS_sugar_transport-like"/>
</dbReference>
<feature type="transmembrane region" description="Helical" evidence="9">
    <location>
        <begin position="60"/>
        <end position="78"/>
    </location>
</feature>
<evidence type="ECO:0000256" key="9">
    <source>
        <dbReference type="SAM" id="Phobius"/>
    </source>
</evidence>
<keyword evidence="5 9" id="KW-1133">Transmembrane helix</keyword>
<feature type="transmembrane region" description="Helical" evidence="9">
    <location>
        <begin position="12"/>
        <end position="40"/>
    </location>
</feature>
<feature type="region of interest" description="Disordered" evidence="8">
    <location>
        <begin position="508"/>
        <end position="527"/>
    </location>
</feature>
<dbReference type="OrthoDB" id="6612291at2759"/>
<evidence type="ECO:0000313" key="12">
    <source>
        <dbReference type="Proteomes" id="UP000186583"/>
    </source>
</evidence>
<keyword evidence="6 9" id="KW-0472">Membrane</keyword>
<dbReference type="InterPro" id="IPR003663">
    <property type="entry name" value="Sugar/inositol_transpt"/>
</dbReference>
<dbReference type="InterPro" id="IPR036259">
    <property type="entry name" value="MFS_trans_sf"/>
</dbReference>
<dbReference type="SUPFAM" id="SSF103473">
    <property type="entry name" value="MFS general substrate transporter"/>
    <property type="match status" value="1"/>
</dbReference>
<feature type="transmembrane region" description="Helical" evidence="9">
    <location>
        <begin position="151"/>
        <end position="172"/>
    </location>
</feature>
<dbReference type="GO" id="GO:0005351">
    <property type="term" value="F:carbohydrate:proton symporter activity"/>
    <property type="evidence" value="ECO:0007669"/>
    <property type="project" value="TreeGrafter"/>
</dbReference>
<keyword evidence="3 7" id="KW-0813">Transport</keyword>
<accession>A0A1Q8S0J4</accession>
<evidence type="ECO:0000256" key="5">
    <source>
        <dbReference type="ARBA" id="ARBA00022989"/>
    </source>
</evidence>
<feature type="transmembrane region" description="Helical" evidence="9">
    <location>
        <begin position="119"/>
        <end position="139"/>
    </location>
</feature>
<feature type="transmembrane region" description="Helical" evidence="9">
    <location>
        <begin position="369"/>
        <end position="395"/>
    </location>
</feature>
<reference evidence="11 12" key="1">
    <citation type="submission" date="2016-11" db="EMBL/GenBank/DDBJ databases">
        <title>Draft Genome Assembly of Colletotrichum chlorophyti a pathogen of herbaceous plants.</title>
        <authorList>
            <person name="Gan P."/>
            <person name="Narusaka M."/>
            <person name="Tsushima A."/>
            <person name="Narusaka Y."/>
            <person name="Takano Y."/>
            <person name="Shirasu K."/>
        </authorList>
    </citation>
    <scope>NUCLEOTIDE SEQUENCE [LARGE SCALE GENOMIC DNA]</scope>
    <source>
        <strain evidence="11 12">NTL11</strain>
    </source>
</reference>
<dbReference type="AlphaFoldDB" id="A0A1Q8S0J4"/>
<proteinExistence type="inferred from homology"/>
<evidence type="ECO:0000313" key="11">
    <source>
        <dbReference type="EMBL" id="OLN94101.1"/>
    </source>
</evidence>
<feature type="transmembrane region" description="Helical" evidence="9">
    <location>
        <begin position="416"/>
        <end position="436"/>
    </location>
</feature>
<sequence length="527" mass="57859">MAWLSVSAPPGVLRLYFLCLYFSIGASVWGYNIGIMSSVFASPGWKATLGLTAYSGVRRIANIASVYYIGTLLSYLLVSHPVSDWLGRRYAALCGTVVVCLGAILQATSRGATAYGTMIAGRFLSGLGVAVVSTSVPLYQAEISPAKQRGYFVTMNHVGFIAGIAAGFWVGFLMSYWNSESGLYYGWRVSILLEVVPALIFGAGLPWMPETPRWLVENGRKDQARSVLHWLREGSFDDDQVVREFGAIVNNVTEYHQSSRNWLSLFTQRALFARLWRAVLLQFMAQLCGATAIKYYLVMLLSSLGLRPRQALLAGGIEMTMKIGFTVIEMFIIDRFGRRNCLAAGCLVMALSLLINGALPIAYPNNISRAADVICVAFVFVYALGFSLGFGPTAWVYNTEACLIFPTSVRARGLNFASVGGSIGSTIVTQIWPIGLEKLGNYVYFIFMVINIICIPIIYTFLPETKGRELEDMDELFGAVDEQQHKPSGTDTSSEPLLQGEEAAYRDLEGSASEARRDQDNALSLIQ</sequence>
<dbReference type="PANTHER" id="PTHR48022:SF14">
    <property type="entry name" value="MAJOR FACILITATOR SUPERFAMILY (MFS) PROFILE DOMAIN-CONTAINING PROTEIN-RELATED"/>
    <property type="match status" value="1"/>
</dbReference>
<feature type="domain" description="Major facilitator superfamily (MFS) profile" evidence="10">
    <location>
        <begin position="18"/>
        <end position="466"/>
    </location>
</feature>
<feature type="region of interest" description="Disordered" evidence="8">
    <location>
        <begin position="480"/>
        <end position="500"/>
    </location>
</feature>
<evidence type="ECO:0000259" key="10">
    <source>
        <dbReference type="PROSITE" id="PS50850"/>
    </source>
</evidence>
<dbReference type="PROSITE" id="PS50850">
    <property type="entry name" value="MFS"/>
    <property type="match status" value="1"/>
</dbReference>
<feature type="compositionally biased region" description="Basic and acidic residues" evidence="8">
    <location>
        <begin position="508"/>
        <end position="520"/>
    </location>
</feature>
<comment type="caution">
    <text evidence="11">The sequence shown here is derived from an EMBL/GenBank/DDBJ whole genome shotgun (WGS) entry which is preliminary data.</text>
</comment>
<dbReference type="PANTHER" id="PTHR48022">
    <property type="entry name" value="PLASTIDIC GLUCOSE TRANSPORTER 4"/>
    <property type="match status" value="1"/>
</dbReference>
<dbReference type="EMBL" id="MPGH01000046">
    <property type="protein sequence ID" value="OLN94101.1"/>
    <property type="molecule type" value="Genomic_DNA"/>
</dbReference>
<feature type="transmembrane region" description="Helical" evidence="9">
    <location>
        <begin position="310"/>
        <end position="333"/>
    </location>
</feature>
<dbReference type="Pfam" id="PF00083">
    <property type="entry name" value="Sugar_tr"/>
    <property type="match status" value="1"/>
</dbReference>
<keyword evidence="11" id="KW-0762">Sugar transport</keyword>
<dbReference type="FunFam" id="1.20.1250.20:FF:000134">
    <property type="entry name" value="MFS sugar transporter protein"/>
    <property type="match status" value="1"/>
</dbReference>
<dbReference type="Proteomes" id="UP000186583">
    <property type="component" value="Unassembled WGS sequence"/>
</dbReference>
<comment type="similarity">
    <text evidence="2 7">Belongs to the major facilitator superfamily. Sugar transporter (TC 2.A.1.1) family.</text>
</comment>
<dbReference type="InterPro" id="IPR050360">
    <property type="entry name" value="MFS_Sugar_Transporters"/>
</dbReference>
<dbReference type="PRINTS" id="PR00171">
    <property type="entry name" value="SUGRTRNSPORT"/>
</dbReference>
<dbReference type="NCBIfam" id="TIGR00879">
    <property type="entry name" value="SP"/>
    <property type="match status" value="1"/>
</dbReference>
<organism evidence="11 12">
    <name type="scientific">Colletotrichum chlorophyti</name>
    <dbReference type="NCBI Taxonomy" id="708187"/>
    <lineage>
        <taxon>Eukaryota</taxon>
        <taxon>Fungi</taxon>
        <taxon>Dikarya</taxon>
        <taxon>Ascomycota</taxon>
        <taxon>Pezizomycotina</taxon>
        <taxon>Sordariomycetes</taxon>
        <taxon>Hypocreomycetidae</taxon>
        <taxon>Glomerellales</taxon>
        <taxon>Glomerellaceae</taxon>
        <taxon>Colletotrichum</taxon>
    </lineage>
</organism>
<protein>
    <submittedName>
        <fullName evidence="11">Sugar transporter STL1-like protein 8</fullName>
    </submittedName>
</protein>
<keyword evidence="4 9" id="KW-0812">Transmembrane</keyword>
<feature type="transmembrane region" description="Helical" evidence="9">
    <location>
        <begin position="442"/>
        <end position="462"/>
    </location>
</feature>
<name>A0A1Q8S0J4_9PEZI</name>
<feature type="transmembrane region" description="Helical" evidence="9">
    <location>
        <begin position="90"/>
        <end position="107"/>
    </location>
</feature>
<comment type="subcellular location">
    <subcellularLocation>
        <location evidence="1">Membrane</location>
        <topology evidence="1">Multi-pass membrane protein</topology>
    </subcellularLocation>
</comment>
<evidence type="ECO:0000256" key="6">
    <source>
        <dbReference type="ARBA" id="ARBA00023136"/>
    </source>
</evidence>
<evidence type="ECO:0000256" key="1">
    <source>
        <dbReference type="ARBA" id="ARBA00004141"/>
    </source>
</evidence>
<dbReference type="InterPro" id="IPR020846">
    <property type="entry name" value="MFS_dom"/>
</dbReference>
<keyword evidence="12" id="KW-1185">Reference proteome</keyword>
<evidence type="ECO:0000256" key="8">
    <source>
        <dbReference type="SAM" id="MobiDB-lite"/>
    </source>
</evidence>
<evidence type="ECO:0000256" key="7">
    <source>
        <dbReference type="RuleBase" id="RU003346"/>
    </source>
</evidence>
<evidence type="ECO:0000256" key="3">
    <source>
        <dbReference type="ARBA" id="ARBA00022448"/>
    </source>
</evidence>
<dbReference type="GO" id="GO:0016020">
    <property type="term" value="C:membrane"/>
    <property type="evidence" value="ECO:0007669"/>
    <property type="project" value="UniProtKB-SubCell"/>
</dbReference>
<dbReference type="Gene3D" id="1.20.1250.20">
    <property type="entry name" value="MFS general substrate transporter like domains"/>
    <property type="match status" value="1"/>
</dbReference>
<gene>
    <name evidence="11" type="ORF">CCHL11_07182</name>
</gene>
<evidence type="ECO:0000256" key="2">
    <source>
        <dbReference type="ARBA" id="ARBA00010992"/>
    </source>
</evidence>
<feature type="transmembrane region" description="Helical" evidence="9">
    <location>
        <begin position="184"/>
        <end position="205"/>
    </location>
</feature>
<feature type="transmembrane region" description="Helical" evidence="9">
    <location>
        <begin position="340"/>
        <end position="363"/>
    </location>
</feature>
<evidence type="ECO:0000256" key="4">
    <source>
        <dbReference type="ARBA" id="ARBA00022692"/>
    </source>
</evidence>